<dbReference type="InterPro" id="IPR027417">
    <property type="entry name" value="P-loop_NTPase"/>
</dbReference>
<keyword evidence="5 8" id="KW-0067">ATP-binding</keyword>
<evidence type="ECO:0000256" key="11">
    <source>
        <dbReference type="RuleBase" id="RU004227"/>
    </source>
</evidence>
<evidence type="ECO:0000256" key="5">
    <source>
        <dbReference type="ARBA" id="ARBA00022840"/>
    </source>
</evidence>
<dbReference type="Gene3D" id="3.30.300.180">
    <property type="match status" value="1"/>
</dbReference>
<dbReference type="FunFam" id="1.10.8.60:FF:000003">
    <property type="entry name" value="Chromosomal replication initiator protein DnaA"/>
    <property type="match status" value="1"/>
</dbReference>
<name>A0A5B2ZA08_9GAMM</name>
<dbReference type="FunFam" id="3.40.50.300:FF:000668">
    <property type="entry name" value="Chromosomal replication initiator protein DnaA"/>
    <property type="match status" value="1"/>
</dbReference>
<dbReference type="GO" id="GO:0005737">
    <property type="term" value="C:cytoplasm"/>
    <property type="evidence" value="ECO:0007669"/>
    <property type="project" value="UniProtKB-SubCell"/>
</dbReference>
<dbReference type="SUPFAM" id="SSF52540">
    <property type="entry name" value="P-loop containing nucleoside triphosphate hydrolases"/>
    <property type="match status" value="1"/>
</dbReference>
<reference evidence="15 16" key="1">
    <citation type="submission" date="2019-09" db="EMBL/GenBank/DDBJ databases">
        <title>Arenimonas chukotkensis sp. nov., a bacterium isolated from Chukotka hot spring, Arctic region, Russia.</title>
        <authorList>
            <person name="Zayulina K.S."/>
            <person name="Prokofeva M.I."/>
            <person name="Elcheninov A.G."/>
            <person name="Novikov A."/>
            <person name="Kochetkova T.V."/>
            <person name="Kublanov I.V."/>
        </authorList>
    </citation>
    <scope>NUCLEOTIDE SEQUENCE [LARGE SCALE GENOMIC DNA]</scope>
    <source>
        <strain evidence="15 16">3729k</strain>
    </source>
</reference>
<keyword evidence="4 8" id="KW-0547">Nucleotide-binding</keyword>
<dbReference type="Gene3D" id="1.10.1750.10">
    <property type="match status" value="1"/>
</dbReference>
<dbReference type="AlphaFoldDB" id="A0A5B2ZA08"/>
<feature type="region of interest" description="Domain I, interacts with DnaA modulators" evidence="8">
    <location>
        <begin position="1"/>
        <end position="88"/>
    </location>
</feature>
<evidence type="ECO:0000313" key="16">
    <source>
        <dbReference type="Proteomes" id="UP000322165"/>
    </source>
</evidence>
<dbReference type="InterPro" id="IPR020591">
    <property type="entry name" value="Chromosome_initiator_DnaA-like"/>
</dbReference>
<dbReference type="PROSITE" id="PS01008">
    <property type="entry name" value="DNAA"/>
    <property type="match status" value="1"/>
</dbReference>
<feature type="region of interest" description="Domain IV, binds dsDNA" evidence="8">
    <location>
        <begin position="321"/>
        <end position="440"/>
    </location>
</feature>
<evidence type="ECO:0000256" key="7">
    <source>
        <dbReference type="ARBA" id="ARBA00023125"/>
    </source>
</evidence>
<dbReference type="GO" id="GO:0008289">
    <property type="term" value="F:lipid binding"/>
    <property type="evidence" value="ECO:0007669"/>
    <property type="project" value="UniProtKB-KW"/>
</dbReference>
<dbReference type="InterPro" id="IPR018312">
    <property type="entry name" value="Chromosome_initiator_DnaA_CS"/>
</dbReference>
<dbReference type="InterPro" id="IPR001957">
    <property type="entry name" value="Chromosome_initiator_DnaA"/>
</dbReference>
<comment type="function">
    <text evidence="8 10">Plays an essential role in the initiation and regulation of chromosomal replication. ATP-DnaA binds to the origin of replication (oriC) to initiate formation of the DNA replication initiation complex once per cell cycle. Binds the DnaA box (a 9 base pair repeat at the origin) and separates the double-stranded (ds)DNA. Forms a right-handed helical filament on oriC DNA; dsDNA binds to the exterior of the filament while single-stranded (ss)DNA is stabiized in the filament's interior. The ATP-DnaA-oriC complex binds and stabilizes one strand of the AT-rich DNA unwinding element (DUE), permitting loading of DNA polymerase. After initiation quickly degrades to an ADP-DnaA complex that is not apt for DNA replication. Binds acidic phospholipids.</text>
</comment>
<dbReference type="Pfam" id="PF00308">
    <property type="entry name" value="Bac_DnaA"/>
    <property type="match status" value="1"/>
</dbReference>
<evidence type="ECO:0000256" key="2">
    <source>
        <dbReference type="ARBA" id="ARBA00022490"/>
    </source>
</evidence>
<dbReference type="InterPro" id="IPR010921">
    <property type="entry name" value="Trp_repressor/repl_initiator"/>
</dbReference>
<comment type="domain">
    <text evidence="8">Domain I is involved in oligomerization and binding regulators, domain II is flexibile and of varying length in different bacteria, domain III forms the AAA+ region, while domain IV binds dsDNA.</text>
</comment>
<dbReference type="GO" id="GO:0003688">
    <property type="term" value="F:DNA replication origin binding"/>
    <property type="evidence" value="ECO:0007669"/>
    <property type="project" value="UniProtKB-UniRule"/>
</dbReference>
<dbReference type="NCBIfam" id="TIGR00362">
    <property type="entry name" value="DnaA"/>
    <property type="match status" value="1"/>
</dbReference>
<comment type="similarity">
    <text evidence="1 8 11">Belongs to the DnaA family.</text>
</comment>
<dbReference type="PRINTS" id="PR00051">
    <property type="entry name" value="DNAA"/>
</dbReference>
<dbReference type="Pfam" id="PF08299">
    <property type="entry name" value="Bac_DnaA_C"/>
    <property type="match status" value="1"/>
</dbReference>
<feature type="domain" description="Chromosomal replication initiator DnaA C-terminal" evidence="14">
    <location>
        <begin position="348"/>
        <end position="417"/>
    </location>
</feature>
<dbReference type="RefSeq" id="WP_149861291.1">
    <property type="nucleotide sequence ID" value="NZ_VUOD01000011.1"/>
</dbReference>
<dbReference type="PANTHER" id="PTHR30050:SF2">
    <property type="entry name" value="CHROMOSOMAL REPLICATION INITIATOR PROTEIN DNAA"/>
    <property type="match status" value="1"/>
</dbReference>
<dbReference type="FunFam" id="1.10.1750.10:FF:000001">
    <property type="entry name" value="Chromosomal replication initiator protein DnaA"/>
    <property type="match status" value="1"/>
</dbReference>
<dbReference type="GO" id="GO:0005524">
    <property type="term" value="F:ATP binding"/>
    <property type="evidence" value="ECO:0007669"/>
    <property type="project" value="UniProtKB-UniRule"/>
</dbReference>
<keyword evidence="3 8" id="KW-0235">DNA replication</keyword>
<dbReference type="Proteomes" id="UP000322165">
    <property type="component" value="Unassembled WGS sequence"/>
</dbReference>
<organism evidence="15 16">
    <name type="scientific">Arenimonas fontis</name>
    <dbReference type="NCBI Taxonomy" id="2608255"/>
    <lineage>
        <taxon>Bacteria</taxon>
        <taxon>Pseudomonadati</taxon>
        <taxon>Pseudomonadota</taxon>
        <taxon>Gammaproteobacteria</taxon>
        <taxon>Lysobacterales</taxon>
        <taxon>Lysobacteraceae</taxon>
        <taxon>Arenimonas</taxon>
    </lineage>
</organism>
<dbReference type="InterPro" id="IPR013317">
    <property type="entry name" value="DnaA_dom"/>
</dbReference>
<dbReference type="GO" id="GO:0005886">
    <property type="term" value="C:plasma membrane"/>
    <property type="evidence" value="ECO:0007669"/>
    <property type="project" value="TreeGrafter"/>
</dbReference>
<evidence type="ECO:0000256" key="10">
    <source>
        <dbReference type="RuleBase" id="RU000577"/>
    </source>
</evidence>
<proteinExistence type="inferred from homology"/>
<evidence type="ECO:0000256" key="9">
    <source>
        <dbReference type="NCBIfam" id="TIGR00362"/>
    </source>
</evidence>
<dbReference type="CDD" id="cd06571">
    <property type="entry name" value="Bac_DnaA_C"/>
    <property type="match status" value="1"/>
</dbReference>
<dbReference type="InterPro" id="IPR038454">
    <property type="entry name" value="DnaA_N_sf"/>
</dbReference>
<dbReference type="HAMAP" id="MF_00377">
    <property type="entry name" value="DnaA_bact"/>
    <property type="match status" value="1"/>
</dbReference>
<comment type="caution">
    <text evidence="15">The sequence shown here is derived from an EMBL/GenBank/DDBJ whole genome shotgun (WGS) entry which is preliminary data.</text>
</comment>
<keyword evidence="7 8" id="KW-0238">DNA-binding</keyword>
<sequence>MDAAWPRCLERLEAELPADEVHTWLRPLQAEVRPDGVTLYAPNEFVVDRVRQHYLARIRELIAHFTGQPAAVGLAVGSAGRSEPQPAAASPRPAAPTPAAPFQGNLDPHYTFENFVEGRSNQLARAAALQVAQAPARYNPLLLYGGSGLGKTHLMHAAGNLMRRNNPGMRVLYLRSEQFFSAMMKALQEKTMDQFKRQFHEVDALLIDDIQFFAGKNTTQEEFFHTFNALFDGKQQIILTCDRYPREVENLETRLKTRLTWGLSAAIEPPDFETRVAILSTKAAERGVRLPEEVAYLIAKRMRSNVRDLEGALNTLAARANFMARAIDADFALETLRDLLRAQQQAVSISNIQKTVADYYQLRMADLLSKRRTRSLARPRQMAMALSKELTEHSLPEIGDAFGGRDHTTVMHACKVIRELRETDGKLREDWDKLLRKLSE</sequence>
<dbReference type="SMART" id="SM00382">
    <property type="entry name" value="AAA"/>
    <property type="match status" value="1"/>
</dbReference>
<dbReference type="InterPro" id="IPR003593">
    <property type="entry name" value="AAA+_ATPase"/>
</dbReference>
<evidence type="ECO:0000313" key="15">
    <source>
        <dbReference type="EMBL" id="KAA2284034.1"/>
    </source>
</evidence>
<evidence type="ECO:0000259" key="14">
    <source>
        <dbReference type="SMART" id="SM00760"/>
    </source>
</evidence>
<keyword evidence="16" id="KW-1185">Reference proteome</keyword>
<dbReference type="GO" id="GO:0006275">
    <property type="term" value="P:regulation of DNA replication"/>
    <property type="evidence" value="ECO:0007669"/>
    <property type="project" value="UniProtKB-UniRule"/>
</dbReference>
<dbReference type="InterPro" id="IPR013159">
    <property type="entry name" value="DnaA_C"/>
</dbReference>
<evidence type="ECO:0000259" key="13">
    <source>
        <dbReference type="SMART" id="SM00382"/>
    </source>
</evidence>
<dbReference type="InterPro" id="IPR024633">
    <property type="entry name" value="DnaA_N_dom"/>
</dbReference>
<comment type="subunit">
    <text evidence="8">Oligomerizes as a right-handed, spiral filament on DNA at oriC.</text>
</comment>
<dbReference type="EMBL" id="VUOD01000011">
    <property type="protein sequence ID" value="KAA2284034.1"/>
    <property type="molecule type" value="Genomic_DNA"/>
</dbReference>
<evidence type="ECO:0000256" key="1">
    <source>
        <dbReference type="ARBA" id="ARBA00006583"/>
    </source>
</evidence>
<feature type="binding site" evidence="8">
    <location>
        <position position="152"/>
    </location>
    <ligand>
        <name>ATP</name>
        <dbReference type="ChEBI" id="CHEBI:30616"/>
    </ligand>
</feature>
<keyword evidence="6 8" id="KW-0446">Lipid-binding</keyword>
<evidence type="ECO:0000256" key="4">
    <source>
        <dbReference type="ARBA" id="ARBA00022741"/>
    </source>
</evidence>
<keyword evidence="2 8" id="KW-0963">Cytoplasm</keyword>
<dbReference type="GO" id="GO:0006270">
    <property type="term" value="P:DNA replication initiation"/>
    <property type="evidence" value="ECO:0007669"/>
    <property type="project" value="UniProtKB-UniRule"/>
</dbReference>
<gene>
    <name evidence="8 15" type="primary">dnaA</name>
    <name evidence="15" type="ORF">F0415_11115</name>
</gene>
<comment type="subcellular location">
    <subcellularLocation>
        <location evidence="8">Cytoplasm</location>
    </subcellularLocation>
</comment>
<dbReference type="SUPFAM" id="SSF48295">
    <property type="entry name" value="TrpR-like"/>
    <property type="match status" value="1"/>
</dbReference>
<dbReference type="Gene3D" id="3.40.50.300">
    <property type="entry name" value="P-loop containing nucleotide triphosphate hydrolases"/>
    <property type="match status" value="1"/>
</dbReference>
<evidence type="ECO:0000256" key="3">
    <source>
        <dbReference type="ARBA" id="ARBA00022705"/>
    </source>
</evidence>
<protein>
    <recommendedName>
        <fullName evidence="8 9">Chromosomal replication initiator protein DnaA</fullName>
    </recommendedName>
</protein>
<feature type="binding site" evidence="8">
    <location>
        <position position="148"/>
    </location>
    <ligand>
        <name>ATP</name>
        <dbReference type="ChEBI" id="CHEBI:30616"/>
    </ligand>
</feature>
<reference evidence="15 16" key="2">
    <citation type="submission" date="2019-09" db="EMBL/GenBank/DDBJ databases">
        <authorList>
            <person name="Mazur A."/>
        </authorList>
    </citation>
    <scope>NUCLEOTIDE SEQUENCE [LARGE SCALE GENOMIC DNA]</scope>
    <source>
        <strain evidence="15 16">3729k</strain>
    </source>
</reference>
<feature type="region of interest" description="Disordered" evidence="12">
    <location>
        <begin position="76"/>
        <end position="103"/>
    </location>
</feature>
<accession>A0A5B2ZA08</accession>
<feature type="binding site" evidence="8">
    <location>
        <position position="151"/>
    </location>
    <ligand>
        <name>ATP</name>
        <dbReference type="ChEBI" id="CHEBI:30616"/>
    </ligand>
</feature>
<feature type="binding site" evidence="8">
    <location>
        <position position="150"/>
    </location>
    <ligand>
        <name>ATP</name>
        <dbReference type="ChEBI" id="CHEBI:30616"/>
    </ligand>
</feature>
<evidence type="ECO:0000256" key="8">
    <source>
        <dbReference type="HAMAP-Rule" id="MF_00377"/>
    </source>
</evidence>
<dbReference type="SMART" id="SM00760">
    <property type="entry name" value="Bac_DnaA_C"/>
    <property type="match status" value="1"/>
</dbReference>
<dbReference type="Pfam" id="PF11638">
    <property type="entry name" value="DnaA_N"/>
    <property type="match status" value="1"/>
</dbReference>
<dbReference type="CDD" id="cd00009">
    <property type="entry name" value="AAA"/>
    <property type="match status" value="1"/>
</dbReference>
<feature type="domain" description="AAA+ ATPase" evidence="13">
    <location>
        <begin position="137"/>
        <end position="282"/>
    </location>
</feature>
<dbReference type="PANTHER" id="PTHR30050">
    <property type="entry name" value="CHROMOSOMAL REPLICATION INITIATOR PROTEIN DNAA"/>
    <property type="match status" value="1"/>
</dbReference>
<evidence type="ECO:0000256" key="6">
    <source>
        <dbReference type="ARBA" id="ARBA00023121"/>
    </source>
</evidence>
<evidence type="ECO:0000256" key="12">
    <source>
        <dbReference type="SAM" id="MobiDB-lite"/>
    </source>
</evidence>
<dbReference type="Gene3D" id="1.10.8.60">
    <property type="match status" value="1"/>
</dbReference>
<comment type="caution">
    <text evidence="8">Lacks conserved residue(s) required for the propagation of feature annotation.</text>
</comment>